<evidence type="ECO:0000256" key="5">
    <source>
        <dbReference type="ARBA" id="ARBA00022840"/>
    </source>
</evidence>
<dbReference type="PROSITE" id="PS00211">
    <property type="entry name" value="ABC_TRANSPORTER_1"/>
    <property type="match status" value="1"/>
</dbReference>
<dbReference type="Gene3D" id="1.20.1560.10">
    <property type="entry name" value="ABC transporter type 1, transmembrane domain"/>
    <property type="match status" value="1"/>
</dbReference>
<dbReference type="EMBL" id="BA000035">
    <property type="protein sequence ID" value="BAC18060.1"/>
    <property type="molecule type" value="Genomic_DNA"/>
</dbReference>
<dbReference type="GO" id="GO:0005886">
    <property type="term" value="C:plasma membrane"/>
    <property type="evidence" value="ECO:0007669"/>
    <property type="project" value="UniProtKB-SubCell"/>
</dbReference>
<evidence type="ECO:0000256" key="1">
    <source>
        <dbReference type="ARBA" id="ARBA00004429"/>
    </source>
</evidence>
<dbReference type="GO" id="GO:0045454">
    <property type="term" value="P:cell redox homeostasis"/>
    <property type="evidence" value="ECO:0007669"/>
    <property type="project" value="InterPro"/>
</dbReference>
<evidence type="ECO:0000313" key="14">
    <source>
        <dbReference type="Proteomes" id="UP000001409"/>
    </source>
</evidence>
<reference evidence="13 14" key="1">
    <citation type="journal article" date="2003" name="Genome Res.">
        <title>Comparative complete genome sequence analysis of the amino acid replacements responsible for the thermostability of Corynebacterium efficiens.</title>
        <authorList>
            <person name="Nishio Y."/>
            <person name="Nakamura Y."/>
            <person name="Kawarabayasi Y."/>
            <person name="Usuda Y."/>
            <person name="Kimura E."/>
            <person name="Sugimoto S."/>
            <person name="Matsui K."/>
            <person name="Yamagishi A."/>
            <person name="Kikuchi H."/>
            <person name="Ikeo K."/>
            <person name="Gojobori T."/>
        </authorList>
    </citation>
    <scope>NUCLEOTIDE SEQUENCE [LARGE SCALE GENOMIC DNA]</scope>
    <source>
        <strain evidence="14">DSM 44549 / YS-314 / AJ 12310 / JCM 11189 / NBRC 100395</strain>
    </source>
</reference>
<dbReference type="NCBIfam" id="TIGR02868">
    <property type="entry name" value="CydC"/>
    <property type="match status" value="1"/>
</dbReference>
<dbReference type="Gene3D" id="3.40.50.300">
    <property type="entry name" value="P-loop containing nucleotide triphosphate hydrolases"/>
    <property type="match status" value="1"/>
</dbReference>
<feature type="transmembrane region" description="Helical" evidence="10">
    <location>
        <begin position="266"/>
        <end position="293"/>
    </location>
</feature>
<dbReference type="GO" id="GO:0016887">
    <property type="term" value="F:ATP hydrolysis activity"/>
    <property type="evidence" value="ECO:0007669"/>
    <property type="project" value="InterPro"/>
</dbReference>
<dbReference type="HOGENOM" id="CLU_000604_84_9_11"/>
<dbReference type="InterPro" id="IPR017871">
    <property type="entry name" value="ABC_transporter-like_CS"/>
</dbReference>
<evidence type="ECO:0000256" key="7">
    <source>
        <dbReference type="ARBA" id="ARBA00022989"/>
    </source>
</evidence>
<dbReference type="InterPro" id="IPR011527">
    <property type="entry name" value="ABC1_TM_dom"/>
</dbReference>
<dbReference type="SMART" id="SM00382">
    <property type="entry name" value="AAA"/>
    <property type="match status" value="1"/>
</dbReference>
<dbReference type="RefSeq" id="WP_011075365.1">
    <property type="nucleotide sequence ID" value="NC_004369.1"/>
</dbReference>
<keyword evidence="2" id="KW-1003">Cell membrane</keyword>
<evidence type="ECO:0000256" key="9">
    <source>
        <dbReference type="ARBA" id="ARBA00023455"/>
    </source>
</evidence>
<evidence type="ECO:0000256" key="6">
    <source>
        <dbReference type="ARBA" id="ARBA00022967"/>
    </source>
</evidence>
<name>Q8FQ83_COREF</name>
<keyword evidence="7 10" id="KW-1133">Transmembrane helix</keyword>
<dbReference type="AlphaFoldDB" id="Q8FQ83"/>
<feature type="transmembrane region" description="Helical" evidence="10">
    <location>
        <begin position="122"/>
        <end position="145"/>
    </location>
</feature>
<dbReference type="InterPro" id="IPR027417">
    <property type="entry name" value="P-loop_NTPase"/>
</dbReference>
<feature type="transmembrane region" description="Helical" evidence="10">
    <location>
        <begin position="12"/>
        <end position="37"/>
    </location>
</feature>
<dbReference type="InterPro" id="IPR039421">
    <property type="entry name" value="Type_1_exporter"/>
</dbReference>
<protein>
    <submittedName>
        <fullName evidence="13">Putative transport ATP-binding protein</fullName>
    </submittedName>
</protein>
<proteinExistence type="inferred from homology"/>
<dbReference type="Proteomes" id="UP000001409">
    <property type="component" value="Chromosome"/>
</dbReference>
<dbReference type="KEGG" id="cef:CE1250"/>
<dbReference type="PANTHER" id="PTHR24221:SF654">
    <property type="entry name" value="ATP-BINDING CASSETTE SUB-FAMILY B MEMBER 6"/>
    <property type="match status" value="1"/>
</dbReference>
<keyword evidence="5 13" id="KW-0067">ATP-binding</keyword>
<keyword evidence="8 10" id="KW-0472">Membrane</keyword>
<organism evidence="13 14">
    <name type="scientific">Corynebacterium efficiens (strain DSM 44549 / YS-314 / AJ 12310 / JCM 11189 / NBRC 100395)</name>
    <dbReference type="NCBI Taxonomy" id="196164"/>
    <lineage>
        <taxon>Bacteria</taxon>
        <taxon>Bacillati</taxon>
        <taxon>Actinomycetota</taxon>
        <taxon>Actinomycetes</taxon>
        <taxon>Mycobacteriales</taxon>
        <taxon>Corynebacteriaceae</taxon>
        <taxon>Corynebacterium</taxon>
    </lineage>
</organism>
<dbReference type="GO" id="GO:0034040">
    <property type="term" value="F:ATPase-coupled lipid transmembrane transporter activity"/>
    <property type="evidence" value="ECO:0007669"/>
    <property type="project" value="TreeGrafter"/>
</dbReference>
<evidence type="ECO:0000259" key="11">
    <source>
        <dbReference type="PROSITE" id="PS50893"/>
    </source>
</evidence>
<dbReference type="eggNOG" id="COG4987">
    <property type="taxonomic scope" value="Bacteria"/>
</dbReference>
<keyword evidence="4" id="KW-0547">Nucleotide-binding</keyword>
<accession>Q8FQ83</accession>
<comment type="similarity">
    <text evidence="9">Belongs to the ABC transporter superfamily. Siderophore-Fe(3+) uptake transporter (SIUT) (TC 3.A.1.21) family.</text>
</comment>
<dbReference type="PROSITE" id="PS50893">
    <property type="entry name" value="ABC_TRANSPORTER_2"/>
    <property type="match status" value="1"/>
</dbReference>
<dbReference type="GO" id="GO:0034775">
    <property type="term" value="P:glutathione transmembrane transport"/>
    <property type="evidence" value="ECO:0007669"/>
    <property type="project" value="InterPro"/>
</dbReference>
<dbReference type="InterPro" id="IPR014223">
    <property type="entry name" value="ABC_CydC/D"/>
</dbReference>
<dbReference type="STRING" id="196164.gene:10741658"/>
<dbReference type="SUPFAM" id="SSF90123">
    <property type="entry name" value="ABC transporter transmembrane region"/>
    <property type="match status" value="1"/>
</dbReference>
<evidence type="ECO:0000313" key="13">
    <source>
        <dbReference type="EMBL" id="BAC18060.1"/>
    </source>
</evidence>
<evidence type="ECO:0000256" key="2">
    <source>
        <dbReference type="ARBA" id="ARBA00022519"/>
    </source>
</evidence>
<feature type="transmembrane region" description="Helical" evidence="10">
    <location>
        <begin position="151"/>
        <end position="174"/>
    </location>
</feature>
<keyword evidence="14" id="KW-1185">Reference proteome</keyword>
<feature type="transmembrane region" description="Helical" evidence="10">
    <location>
        <begin position="241"/>
        <end position="260"/>
    </location>
</feature>
<dbReference type="PANTHER" id="PTHR24221">
    <property type="entry name" value="ATP-BINDING CASSETTE SUB-FAMILY B"/>
    <property type="match status" value="1"/>
</dbReference>
<evidence type="ECO:0000259" key="12">
    <source>
        <dbReference type="PROSITE" id="PS50929"/>
    </source>
</evidence>
<dbReference type="GO" id="GO:0005524">
    <property type="term" value="F:ATP binding"/>
    <property type="evidence" value="ECO:0007669"/>
    <property type="project" value="UniProtKB-KW"/>
</dbReference>
<dbReference type="Pfam" id="PF00005">
    <property type="entry name" value="ABC_tran"/>
    <property type="match status" value="1"/>
</dbReference>
<keyword evidence="2" id="KW-0997">Cell inner membrane</keyword>
<dbReference type="GO" id="GO:0140359">
    <property type="term" value="F:ABC-type transporter activity"/>
    <property type="evidence" value="ECO:0007669"/>
    <property type="project" value="InterPro"/>
</dbReference>
<evidence type="ECO:0000256" key="4">
    <source>
        <dbReference type="ARBA" id="ARBA00022741"/>
    </source>
</evidence>
<sequence length="522" mass="53596">MIPVQLIRTRDLVSPVLAGTLTLVASIALTVVSAWLITRAWQMPPVMDLTVAVTAVRALGITRAVFRYIERLVSHDVALSSAARARSVAYERLAGSGASVGAMSRGSLLTRLGSDIDAVADVIVRAIVPVGVAAVTGVLSVSFAALLSWEVALVLAVGLVLAAVVPSGLSARAVRQAEALRARSVEAYTAAVDRVLADAVALRVGGGMEPALAQADSAARSYARAGESGASADAVGAASSLWIHGLTITGVLLVAGTAYLDGGHSPQWLAVLVLLSLAAFEAVSVLPNAAVAWTRGAGARARLEEVLRGSGALGVVPAAGAVVSDEPRLVARDLSYGRDTDLGVINLDLPFGARHEIIAPSGSGKTTLLMTLAGILPPRGGEVSVDGYSPASVSGTVVLFSAEDAHVFATTVRDNLALGAADASDEEMMEVLEAVGLADWVAELPGGLDTVLGSGAASLSGGQRRRLLLARVLLTDAPILLLDEPVEHLDAGGAAEMLEMLNRDALPGRRARRTVVVVRHPR</sequence>
<evidence type="ECO:0000256" key="10">
    <source>
        <dbReference type="SAM" id="Phobius"/>
    </source>
</evidence>
<keyword evidence="6" id="KW-1278">Translocase</keyword>
<evidence type="ECO:0000256" key="3">
    <source>
        <dbReference type="ARBA" id="ARBA00022692"/>
    </source>
</evidence>
<feature type="domain" description="ABC transporter" evidence="11">
    <location>
        <begin position="301"/>
        <end position="520"/>
    </location>
</feature>
<dbReference type="InterPro" id="IPR003593">
    <property type="entry name" value="AAA+_ATPase"/>
</dbReference>
<dbReference type="InterPro" id="IPR036640">
    <property type="entry name" value="ABC1_TM_sf"/>
</dbReference>
<evidence type="ECO:0000256" key="8">
    <source>
        <dbReference type="ARBA" id="ARBA00023136"/>
    </source>
</evidence>
<dbReference type="PROSITE" id="PS50929">
    <property type="entry name" value="ABC_TM1F"/>
    <property type="match status" value="1"/>
</dbReference>
<keyword evidence="3 10" id="KW-0812">Transmembrane</keyword>
<dbReference type="SUPFAM" id="SSF52540">
    <property type="entry name" value="P-loop containing nucleoside triphosphate hydrolases"/>
    <property type="match status" value="1"/>
</dbReference>
<feature type="domain" description="ABC transmembrane type-1" evidence="12">
    <location>
        <begin position="16"/>
        <end position="295"/>
    </location>
</feature>
<comment type="subcellular location">
    <subcellularLocation>
        <location evidence="1">Cell inner membrane</location>
        <topology evidence="1">Multi-pass membrane protein</topology>
    </subcellularLocation>
</comment>
<dbReference type="InterPro" id="IPR003439">
    <property type="entry name" value="ABC_transporter-like_ATP-bd"/>
</dbReference>